<dbReference type="Pfam" id="PF07839">
    <property type="entry name" value="CaM_binding"/>
    <property type="match status" value="1"/>
</dbReference>
<protein>
    <recommendedName>
        <fullName evidence="2">Calmodulin-binding domain-containing protein</fullName>
    </recommendedName>
</protein>
<evidence type="ECO:0000313" key="4">
    <source>
        <dbReference type="Proteomes" id="UP001140949"/>
    </source>
</evidence>
<accession>A0AAX6F380</accession>
<feature type="compositionally biased region" description="Polar residues" evidence="1">
    <location>
        <begin position="192"/>
        <end position="211"/>
    </location>
</feature>
<reference evidence="3" key="2">
    <citation type="submission" date="2023-04" db="EMBL/GenBank/DDBJ databases">
        <authorList>
            <person name="Bruccoleri R.E."/>
            <person name="Oakeley E.J."/>
            <person name="Faust A.-M."/>
            <person name="Dessus-Babus S."/>
            <person name="Altorfer M."/>
            <person name="Burckhardt D."/>
            <person name="Oertli M."/>
            <person name="Naumann U."/>
            <person name="Petersen F."/>
            <person name="Wong J."/>
        </authorList>
    </citation>
    <scope>NUCLEOTIDE SEQUENCE</scope>
    <source>
        <strain evidence="3">GSM-AAB239-AS_SAM_17_03QT</strain>
        <tissue evidence="3">Leaf</tissue>
    </source>
</reference>
<dbReference type="SMART" id="SM01054">
    <property type="entry name" value="CaM_binding"/>
    <property type="match status" value="1"/>
</dbReference>
<dbReference type="InterPro" id="IPR012417">
    <property type="entry name" value="CaM-bd_dom_pln"/>
</dbReference>
<evidence type="ECO:0000256" key="1">
    <source>
        <dbReference type="SAM" id="MobiDB-lite"/>
    </source>
</evidence>
<reference evidence="3" key="1">
    <citation type="journal article" date="2023" name="GigaByte">
        <title>Genome assembly of the bearded iris, Iris pallida Lam.</title>
        <authorList>
            <person name="Bruccoleri R.E."/>
            <person name="Oakeley E.J."/>
            <person name="Faust A.M.E."/>
            <person name="Altorfer M."/>
            <person name="Dessus-Babus S."/>
            <person name="Burckhardt D."/>
            <person name="Oertli M."/>
            <person name="Naumann U."/>
            <person name="Petersen F."/>
            <person name="Wong J."/>
        </authorList>
    </citation>
    <scope>NUCLEOTIDE SEQUENCE</scope>
    <source>
        <strain evidence="3">GSM-AAB239-AS_SAM_17_03QT</strain>
    </source>
</reference>
<evidence type="ECO:0000259" key="2">
    <source>
        <dbReference type="SMART" id="SM01054"/>
    </source>
</evidence>
<feature type="compositionally biased region" description="Basic and acidic residues" evidence="1">
    <location>
        <begin position="147"/>
        <end position="160"/>
    </location>
</feature>
<sequence>MMIEEEMERDITLVTPENTMPSGKMEQNLTTTNVILDGSLSPLRSDEKVRSRYLRSSVASCHDHCKFGKKHDSEAVSPSLRTFLKKNAIHDREQNQVATPKGGEKGLRMVTKPKVETEFMPGSDFSDKPDLPKPKTPARTKKSITPSEKKTLLTSRDSKRSRVKSPTPRGEKKTDPTPRGEKKTEVIKRRTPPQSQSSPDELNVINLTDLSPASEANAMRDPSSIKENTESTDSRPISSVAPAEITSDLTPHDEKKKVNKRRTPLQSPSSPDKLKVTNLTDLSPASEVDPSGGPVSNKETTELAVSERTSSAASTEIKQKAPSSVKKLQIIKQKAPLPLRRDVSSRSSIVLKTKTPLIRSLSHHKSSRSLIARRTQEKTTTKSLGTILGVFSSKPRNTVKTTKAPLLRSISTRRNQEKITRSSDLSKIGEGAARPANNSKTLPITSASPQIKPSRSLNARGNQERKITRSLDTSNIEERKALVPSPAPSSSKPPRNGVSSLLAGKLRNLMRSSSARKKDKVGDANGKKSEDTDLDRNHKVADSKSATNKMIDGKFSKGESKSGVRRTSSTGRPQDNITPAYKLKFRQGKVIDLRSDSIGARRLWFRIGKMAGENQNASSLGWRRSFRKKDMGGTDSSHHNSEAQMVILKHQATLKKKDAQALFNHVIEETASKLVETRKSKVKALVGAFETVISLQESKPASVV</sequence>
<feature type="compositionally biased region" description="Basic and acidic residues" evidence="1">
    <location>
        <begin position="551"/>
        <end position="562"/>
    </location>
</feature>
<feature type="region of interest" description="Disordered" evidence="1">
    <location>
        <begin position="118"/>
        <end position="323"/>
    </location>
</feature>
<feature type="compositionally biased region" description="Polar residues" evidence="1">
    <location>
        <begin position="436"/>
        <end position="461"/>
    </location>
</feature>
<dbReference type="PANTHER" id="PTHR33349">
    <property type="entry name" value="EMB|CAB62594.1"/>
    <property type="match status" value="1"/>
</dbReference>
<dbReference type="EMBL" id="JANAVB010032220">
    <property type="protein sequence ID" value="KAJ6810598.1"/>
    <property type="molecule type" value="Genomic_DNA"/>
</dbReference>
<keyword evidence="4" id="KW-1185">Reference proteome</keyword>
<feature type="domain" description="Calmodulin-binding" evidence="2">
    <location>
        <begin position="579"/>
        <end position="694"/>
    </location>
</feature>
<feature type="compositionally biased region" description="Basic and acidic residues" evidence="1">
    <location>
        <begin position="169"/>
        <end position="188"/>
    </location>
</feature>
<name>A0AAX6F380_IRIPA</name>
<feature type="compositionally biased region" description="Polar residues" evidence="1">
    <location>
        <begin position="307"/>
        <end position="316"/>
    </location>
</feature>
<dbReference type="AlphaFoldDB" id="A0AAX6F380"/>
<feature type="compositionally biased region" description="Polar residues" evidence="1">
    <location>
        <begin position="565"/>
        <end position="577"/>
    </location>
</feature>
<organism evidence="3 4">
    <name type="scientific">Iris pallida</name>
    <name type="common">Sweet iris</name>
    <dbReference type="NCBI Taxonomy" id="29817"/>
    <lineage>
        <taxon>Eukaryota</taxon>
        <taxon>Viridiplantae</taxon>
        <taxon>Streptophyta</taxon>
        <taxon>Embryophyta</taxon>
        <taxon>Tracheophyta</taxon>
        <taxon>Spermatophyta</taxon>
        <taxon>Magnoliopsida</taxon>
        <taxon>Liliopsida</taxon>
        <taxon>Asparagales</taxon>
        <taxon>Iridaceae</taxon>
        <taxon>Iridoideae</taxon>
        <taxon>Irideae</taxon>
        <taxon>Iris</taxon>
    </lineage>
</organism>
<dbReference type="GO" id="GO:0005516">
    <property type="term" value="F:calmodulin binding"/>
    <property type="evidence" value="ECO:0007669"/>
    <property type="project" value="InterPro"/>
</dbReference>
<feature type="region of interest" description="Disordered" evidence="1">
    <location>
        <begin position="399"/>
        <end position="577"/>
    </location>
</feature>
<gene>
    <name evidence="3" type="ORF">M6B38_103715</name>
</gene>
<dbReference type="Proteomes" id="UP001140949">
    <property type="component" value="Unassembled WGS sequence"/>
</dbReference>
<proteinExistence type="predicted"/>
<evidence type="ECO:0000313" key="3">
    <source>
        <dbReference type="EMBL" id="KAJ6810598.1"/>
    </source>
</evidence>
<comment type="caution">
    <text evidence="3">The sequence shown here is derived from an EMBL/GenBank/DDBJ whole genome shotgun (WGS) entry which is preliminary data.</text>
</comment>
<dbReference type="PANTHER" id="PTHR33349:SF41">
    <property type="entry name" value="EMB|CAB62594.1"/>
    <property type="match status" value="1"/>
</dbReference>
<feature type="compositionally biased region" description="Basic and acidic residues" evidence="1">
    <location>
        <begin position="520"/>
        <end position="542"/>
    </location>
</feature>
<feature type="compositionally biased region" description="Basic and acidic residues" evidence="1">
    <location>
        <begin position="223"/>
        <end position="233"/>
    </location>
</feature>